<dbReference type="EMBL" id="NTYF01000023">
    <property type="protein sequence ID" value="PER55601.1"/>
    <property type="molecule type" value="Genomic_DNA"/>
</dbReference>
<sequence length="82" mass="9629">MKEDTKTVIVHYFRQSGKFHSTEQKVVPSDWSIEHITEVLTRQRRYNTLDMVILDSGDEKNPYFPPLLVRAGEVEERKGFFG</sequence>
<reference evidence="1 2" key="1">
    <citation type="submission" date="2017-09" db="EMBL/GenBank/DDBJ databases">
        <title>Large-scale bioinformatics analysis of Bacillus genomes uncovers conserved roles of natural products in bacterial physiology.</title>
        <authorList>
            <consortium name="Agbiome Team Llc"/>
            <person name="Bleich R.M."/>
            <person name="Kirk G.J."/>
            <person name="Santa Maria K.C."/>
            <person name="Allen S.E."/>
            <person name="Farag S."/>
            <person name="Shank E.A."/>
            <person name="Bowers A."/>
        </authorList>
    </citation>
    <scope>NUCLEOTIDE SEQUENCE [LARGE SCALE GENOMIC DNA]</scope>
    <source>
        <strain evidence="1 2">AFS005140</strain>
    </source>
</reference>
<dbReference type="RefSeq" id="WP_098316950.1">
    <property type="nucleotide sequence ID" value="NZ_NTYF01000023.1"/>
</dbReference>
<comment type="caution">
    <text evidence="1">The sequence shown here is derived from an EMBL/GenBank/DDBJ whole genome shotgun (WGS) entry which is preliminary data.</text>
</comment>
<evidence type="ECO:0000313" key="2">
    <source>
        <dbReference type="Proteomes" id="UP000219897"/>
    </source>
</evidence>
<proteinExistence type="predicted"/>
<organism evidence="1 2">
    <name type="scientific">Bacillus thuringiensis</name>
    <dbReference type="NCBI Taxonomy" id="1428"/>
    <lineage>
        <taxon>Bacteria</taxon>
        <taxon>Bacillati</taxon>
        <taxon>Bacillota</taxon>
        <taxon>Bacilli</taxon>
        <taxon>Bacillales</taxon>
        <taxon>Bacillaceae</taxon>
        <taxon>Bacillus</taxon>
        <taxon>Bacillus cereus group</taxon>
    </lineage>
</organism>
<evidence type="ECO:0000313" key="1">
    <source>
        <dbReference type="EMBL" id="PER55601.1"/>
    </source>
</evidence>
<protein>
    <submittedName>
        <fullName evidence="1">Uncharacterized protein</fullName>
    </submittedName>
</protein>
<dbReference type="Proteomes" id="UP000219897">
    <property type="component" value="Unassembled WGS sequence"/>
</dbReference>
<gene>
    <name evidence="1" type="ORF">CN495_07555</name>
</gene>
<dbReference type="AlphaFoldDB" id="A0ABD6S716"/>
<name>A0ABD6S716_BACTU</name>
<accession>A0ABD6S716</accession>